<feature type="region of interest" description="Disordered" evidence="1">
    <location>
        <begin position="201"/>
        <end position="228"/>
    </location>
</feature>
<evidence type="ECO:0000256" key="1">
    <source>
        <dbReference type="SAM" id="MobiDB-lite"/>
    </source>
</evidence>
<feature type="domain" description="PWWP" evidence="2">
    <location>
        <begin position="11"/>
        <end position="73"/>
    </location>
</feature>
<sequence>MGFRGIDGCKVGDFVWGKINGQLWWPGQICDPLDASEELRNSLKSDNNVLVFYFGGLTLEWCEPYLLKPFNEEFEQMLEHNSSQSFIAAVKDAMHEMERCLRSDMTCCCVPAEDIARLRIGNKNGLGKASIPNYSPAEFLEHLWNVARDVTIADILEVTKLRSWAASFYLRNGCFVKMIEDLFDEKQSDLNASCGDPVKDKPGQECQIPGGGIVKRPPISEEEPSRKKRSMVEIIGLSDPKLVQHGMEGDKDREIDAEVIEPIKPGLYIAQKRRKKEKEIEKVLNDDVNKVIFEEENAATRRERKKSKYLSPPYTSGYTKRSNSFKLEDTEVSESDSESSRHLYHNFPADIGSHKAFTKKDHPITPSFYNEASSNDLLANLLLVASNLDLRTTFPEEKFRDFFLRHRNFGYSGMLDFKSLSEEHDVSGTFLNQPLHSMIIESNNVTPEETATSVRKNRRILSKVHAAKETRMSSCPSTLNMSKGGSGNKGKRSTDDVLAASMEELDDMTTIGLKEGKIECNGTNGEYKAELDHTMSTSSIKDVSRSKRTKLAEHTVGSSLALLLTFSPSSNLPSKDELLSVFGKYGPLVEHETTLFSDTSCARIVFSRETDAKKALKGIKNSKNLPFPVVDCQSFDLPQCTGVPSPTENSSDAALVYISQDLQRMIHMLSLPKGSTSHVLKPEVRNDLIDDMKGILNKVNNLMAMS</sequence>
<keyword evidence="4" id="KW-1185">Reference proteome</keyword>
<name>A0A835Q0W7_VANPL</name>
<dbReference type="SMART" id="SM00293">
    <property type="entry name" value="PWWP"/>
    <property type="match status" value="1"/>
</dbReference>
<evidence type="ECO:0000313" key="3">
    <source>
        <dbReference type="EMBL" id="KAG0461042.1"/>
    </source>
</evidence>
<dbReference type="PROSITE" id="PS50812">
    <property type="entry name" value="PWWP"/>
    <property type="match status" value="1"/>
</dbReference>
<dbReference type="Gene3D" id="2.30.30.140">
    <property type="match status" value="1"/>
</dbReference>
<feature type="compositionally biased region" description="Polar residues" evidence="1">
    <location>
        <begin position="472"/>
        <end position="481"/>
    </location>
</feature>
<dbReference type="EMBL" id="JADCNL010000011">
    <property type="protein sequence ID" value="KAG0461042.1"/>
    <property type="molecule type" value="Genomic_DNA"/>
</dbReference>
<feature type="region of interest" description="Disordered" evidence="1">
    <location>
        <begin position="302"/>
        <end position="340"/>
    </location>
</feature>
<dbReference type="PANTHER" id="PTHR42851:SF12">
    <property type="entry name" value="PWWP DOMAIN PROTEIN"/>
    <property type="match status" value="1"/>
</dbReference>
<evidence type="ECO:0000313" key="4">
    <source>
        <dbReference type="Proteomes" id="UP000636800"/>
    </source>
</evidence>
<dbReference type="CDD" id="cd05162">
    <property type="entry name" value="PWWP"/>
    <property type="match status" value="1"/>
</dbReference>
<dbReference type="AlphaFoldDB" id="A0A835Q0W7"/>
<dbReference type="Pfam" id="PF00855">
    <property type="entry name" value="PWWP"/>
    <property type="match status" value="1"/>
</dbReference>
<dbReference type="CDD" id="cd00590">
    <property type="entry name" value="RRM_SF"/>
    <property type="match status" value="1"/>
</dbReference>
<feature type="compositionally biased region" description="Polar residues" evidence="1">
    <location>
        <begin position="313"/>
        <end position="325"/>
    </location>
</feature>
<dbReference type="InterPro" id="IPR000313">
    <property type="entry name" value="PWWP_dom"/>
</dbReference>
<dbReference type="SUPFAM" id="SSF63748">
    <property type="entry name" value="Tudor/PWWP/MBT"/>
    <property type="match status" value="1"/>
</dbReference>
<gene>
    <name evidence="3" type="ORF">HPP92_021339</name>
</gene>
<proteinExistence type="predicted"/>
<feature type="region of interest" description="Disordered" evidence="1">
    <location>
        <begin position="465"/>
        <end position="493"/>
    </location>
</feature>
<dbReference type="PANTHER" id="PTHR42851">
    <property type="entry name" value="ALDOLASE-RELATED"/>
    <property type="match status" value="1"/>
</dbReference>
<accession>A0A835Q0W7</accession>
<organism evidence="3 4">
    <name type="scientific">Vanilla planifolia</name>
    <name type="common">Vanilla</name>
    <dbReference type="NCBI Taxonomy" id="51239"/>
    <lineage>
        <taxon>Eukaryota</taxon>
        <taxon>Viridiplantae</taxon>
        <taxon>Streptophyta</taxon>
        <taxon>Embryophyta</taxon>
        <taxon>Tracheophyta</taxon>
        <taxon>Spermatophyta</taxon>
        <taxon>Magnoliopsida</taxon>
        <taxon>Liliopsida</taxon>
        <taxon>Asparagales</taxon>
        <taxon>Orchidaceae</taxon>
        <taxon>Vanilloideae</taxon>
        <taxon>Vanilleae</taxon>
        <taxon>Vanilla</taxon>
    </lineage>
</organism>
<comment type="caution">
    <text evidence="3">The sequence shown here is derived from an EMBL/GenBank/DDBJ whole genome shotgun (WGS) entry which is preliminary data.</text>
</comment>
<reference evidence="3 4" key="1">
    <citation type="journal article" date="2020" name="Nat. Food">
        <title>A phased Vanilla planifolia genome enables genetic improvement of flavour and production.</title>
        <authorList>
            <person name="Hasing T."/>
            <person name="Tang H."/>
            <person name="Brym M."/>
            <person name="Khazi F."/>
            <person name="Huang T."/>
            <person name="Chambers A.H."/>
        </authorList>
    </citation>
    <scope>NUCLEOTIDE SEQUENCE [LARGE SCALE GENOMIC DNA]</scope>
    <source>
        <tissue evidence="3">Leaf</tissue>
    </source>
</reference>
<dbReference type="Proteomes" id="UP000636800">
    <property type="component" value="Chromosome 11"/>
</dbReference>
<dbReference type="InterPro" id="IPR053063">
    <property type="entry name" value="PWWP_domain_containing_PDP"/>
</dbReference>
<protein>
    <recommendedName>
        <fullName evidence="2">PWWP domain-containing protein</fullName>
    </recommendedName>
</protein>
<evidence type="ECO:0000259" key="2">
    <source>
        <dbReference type="PROSITE" id="PS50812"/>
    </source>
</evidence>